<organism evidence="1 2">
    <name type="scientific">Digitaria exilis</name>
    <dbReference type="NCBI Taxonomy" id="1010633"/>
    <lineage>
        <taxon>Eukaryota</taxon>
        <taxon>Viridiplantae</taxon>
        <taxon>Streptophyta</taxon>
        <taxon>Embryophyta</taxon>
        <taxon>Tracheophyta</taxon>
        <taxon>Spermatophyta</taxon>
        <taxon>Magnoliopsida</taxon>
        <taxon>Liliopsida</taxon>
        <taxon>Poales</taxon>
        <taxon>Poaceae</taxon>
        <taxon>PACMAD clade</taxon>
        <taxon>Panicoideae</taxon>
        <taxon>Panicodae</taxon>
        <taxon>Paniceae</taxon>
        <taxon>Anthephorinae</taxon>
        <taxon>Digitaria</taxon>
    </lineage>
</organism>
<evidence type="ECO:0000313" key="1">
    <source>
        <dbReference type="EMBL" id="KAF8730835.1"/>
    </source>
</evidence>
<dbReference type="AlphaFoldDB" id="A0A835F798"/>
<dbReference type="Proteomes" id="UP000636709">
    <property type="component" value="Unassembled WGS sequence"/>
</dbReference>
<sequence length="119" mass="13536">MVLLLGHQKCIGPTLKVVWFFLGRVKTPLPTNTWASVWFCRHYGKPGVASLSVLPKFTVVFCFKVSWDYNHWDDCYCCGDKHWDESNCQPSMEECRANCPGCNPKSAMDSGVADRLNEQ</sequence>
<comment type="caution">
    <text evidence="1">The sequence shown here is derived from an EMBL/GenBank/DDBJ whole genome shotgun (WGS) entry which is preliminary data.</text>
</comment>
<dbReference type="EMBL" id="JACEFO010001613">
    <property type="protein sequence ID" value="KAF8730835.1"/>
    <property type="molecule type" value="Genomic_DNA"/>
</dbReference>
<gene>
    <name evidence="1" type="ORF">HU200_016699</name>
</gene>
<proteinExistence type="predicted"/>
<reference evidence="1" key="1">
    <citation type="submission" date="2020-07" db="EMBL/GenBank/DDBJ databases">
        <title>Genome sequence and genetic diversity analysis of an under-domesticated orphan crop, white fonio (Digitaria exilis).</title>
        <authorList>
            <person name="Bennetzen J.L."/>
            <person name="Chen S."/>
            <person name="Ma X."/>
            <person name="Wang X."/>
            <person name="Yssel A.E.J."/>
            <person name="Chaluvadi S.R."/>
            <person name="Johnson M."/>
            <person name="Gangashetty P."/>
            <person name="Hamidou F."/>
            <person name="Sanogo M.D."/>
            <person name="Zwaenepoel A."/>
            <person name="Wallace J."/>
            <person name="Van De Peer Y."/>
            <person name="Van Deynze A."/>
        </authorList>
    </citation>
    <scope>NUCLEOTIDE SEQUENCE</scope>
    <source>
        <tissue evidence="1">Leaves</tissue>
    </source>
</reference>
<keyword evidence="2" id="KW-1185">Reference proteome</keyword>
<name>A0A835F798_9POAL</name>
<evidence type="ECO:0000313" key="2">
    <source>
        <dbReference type="Proteomes" id="UP000636709"/>
    </source>
</evidence>
<accession>A0A835F798</accession>
<protein>
    <submittedName>
        <fullName evidence="1">Uncharacterized protein</fullName>
    </submittedName>
</protein>